<feature type="chain" id="PRO_5003549969" description="Major fimbrial subunit protein N-terminal domain-containing protein" evidence="8">
    <location>
        <begin position="19"/>
        <end position="330"/>
    </location>
</feature>
<evidence type="ECO:0000256" key="4">
    <source>
        <dbReference type="ARBA" id="ARBA00023136"/>
    </source>
</evidence>
<evidence type="ECO:0000313" key="10">
    <source>
        <dbReference type="Proteomes" id="UP000004892"/>
    </source>
</evidence>
<comment type="subcellular location">
    <subcellularLocation>
        <location evidence="1">Cell outer membrane</location>
    </subcellularLocation>
</comment>
<keyword evidence="10" id="KW-1185">Reference proteome</keyword>
<organism evidence="9 10">
    <name type="scientific">Odoribacter laneus YIT 12061</name>
    <dbReference type="NCBI Taxonomy" id="742817"/>
    <lineage>
        <taxon>Bacteria</taxon>
        <taxon>Pseudomonadati</taxon>
        <taxon>Bacteroidota</taxon>
        <taxon>Bacteroidia</taxon>
        <taxon>Bacteroidales</taxon>
        <taxon>Odoribacteraceae</taxon>
        <taxon>Odoribacter</taxon>
    </lineage>
</organism>
<dbReference type="PATRIC" id="fig|742817.3.peg.156"/>
<keyword evidence="6" id="KW-0998">Cell outer membrane</keyword>
<reference evidence="9 10" key="1">
    <citation type="submission" date="2012-01" db="EMBL/GenBank/DDBJ databases">
        <title>The Genome Sequence of Odoribacter laneus YIT 12061.</title>
        <authorList>
            <consortium name="The Broad Institute Genome Sequencing Platform"/>
            <person name="Earl A."/>
            <person name="Ward D."/>
            <person name="Feldgarden M."/>
            <person name="Gevers D."/>
            <person name="Morotomi M."/>
            <person name="Young S.K."/>
            <person name="Zeng Q."/>
            <person name="Gargeya S."/>
            <person name="Fitzgerald M."/>
            <person name="Haas B."/>
            <person name="Abouelleil A."/>
            <person name="Alvarado L."/>
            <person name="Arachchi H.M."/>
            <person name="Berlin A."/>
            <person name="Chapman S.B."/>
            <person name="Gearin G."/>
            <person name="Goldberg J."/>
            <person name="Griggs A."/>
            <person name="Gujja S."/>
            <person name="Hansen M."/>
            <person name="Heiman D."/>
            <person name="Howarth C."/>
            <person name="Larimer J."/>
            <person name="Lui A."/>
            <person name="MacDonald P.J.P."/>
            <person name="McCowen C."/>
            <person name="Montmayeur A."/>
            <person name="Murphy C."/>
            <person name="Neiman D."/>
            <person name="Pearson M."/>
            <person name="Priest M."/>
            <person name="Roberts A."/>
            <person name="Saif S."/>
            <person name="Shea T."/>
            <person name="Sisk P."/>
            <person name="Stolte C."/>
            <person name="Sykes S."/>
            <person name="Wortman J."/>
            <person name="Nusbaum C."/>
            <person name="Birren B."/>
        </authorList>
    </citation>
    <scope>NUCLEOTIDE SEQUENCE [LARGE SCALE GENOMIC DNA]</scope>
    <source>
        <strain evidence="9 10">YIT 12061</strain>
    </source>
</reference>
<sequence length="330" mass="35612">MKKFAFFLSLMVVLFFLACSDNDHDETTGKPGEGPGVINLAVTSRVGTHVGDDLTAYVKSLDLLLFRENTNGIYLLRESVSFTKAQLEALAGGTTEVGAGFTEARNVNFDNLPIGNYIIVGVGNMRDSVGGALENAALSAINVGNTMQEIVASVTEGSTSPRIFFGMTDRIVLGSAMPVAPSLTLYRKVAMFALTLQNVPAAVDRIDVEVQNTYGAFNMTGNFLSDRVISVTQSNRYEFTEDQSTLPLALVTLPTVTGEQSAFTLLFYLDNGQVITIPLQNTYVLKANTITKLTATIDADQSGGVWNVRLTLSISADVEWNVDQEPNIII</sequence>
<dbReference type="EMBL" id="ADMC01000001">
    <property type="protein sequence ID" value="EHP51150.1"/>
    <property type="molecule type" value="Genomic_DNA"/>
</dbReference>
<evidence type="ECO:0000256" key="6">
    <source>
        <dbReference type="ARBA" id="ARBA00023237"/>
    </source>
</evidence>
<dbReference type="RefSeq" id="WP_009135306.1">
    <property type="nucleotide sequence ID" value="NZ_JH594596.1"/>
</dbReference>
<evidence type="ECO:0000313" key="9">
    <source>
        <dbReference type="EMBL" id="EHP51150.1"/>
    </source>
</evidence>
<evidence type="ECO:0008006" key="11">
    <source>
        <dbReference type="Google" id="ProtNLM"/>
    </source>
</evidence>
<protein>
    <recommendedName>
        <fullName evidence="11">Major fimbrial subunit protein N-terminal domain-containing protein</fullName>
    </recommendedName>
</protein>
<dbReference type="Pfam" id="PF08842">
    <property type="entry name" value="Mfa2"/>
    <property type="match status" value="1"/>
</dbReference>
<evidence type="ECO:0000256" key="1">
    <source>
        <dbReference type="ARBA" id="ARBA00004442"/>
    </source>
</evidence>
<dbReference type="GeneID" id="98067820"/>
<evidence type="ECO:0000256" key="7">
    <source>
        <dbReference type="ARBA" id="ARBA00023288"/>
    </source>
</evidence>
<proteinExistence type="inferred from homology"/>
<dbReference type="AlphaFoldDB" id="H1DCU5"/>
<evidence type="ECO:0000256" key="8">
    <source>
        <dbReference type="SAM" id="SignalP"/>
    </source>
</evidence>
<keyword evidence="4" id="KW-0472">Membrane</keyword>
<gene>
    <name evidence="9" type="ORF">HMPREF9449_00152</name>
</gene>
<evidence type="ECO:0000256" key="5">
    <source>
        <dbReference type="ARBA" id="ARBA00023139"/>
    </source>
</evidence>
<accession>H1DCU5</accession>
<dbReference type="HOGENOM" id="CLU_844228_0_0_10"/>
<evidence type="ECO:0000256" key="3">
    <source>
        <dbReference type="ARBA" id="ARBA00022729"/>
    </source>
</evidence>
<dbReference type="InterPro" id="IPR014941">
    <property type="entry name" value="FimB/Mfa2/Mfa3"/>
</dbReference>
<comment type="similarity">
    <text evidence="2">Belongs to the bacteroidetes fimbrillin superfamily. FimB/Mfa2 family.</text>
</comment>
<name>H1DCU5_9BACT</name>
<comment type="caution">
    <text evidence="9">The sequence shown here is derived from an EMBL/GenBank/DDBJ whole genome shotgun (WGS) entry which is preliminary data.</text>
</comment>
<dbReference type="PROSITE" id="PS51257">
    <property type="entry name" value="PROKAR_LIPOPROTEIN"/>
    <property type="match status" value="1"/>
</dbReference>
<feature type="signal peptide" evidence="8">
    <location>
        <begin position="1"/>
        <end position="18"/>
    </location>
</feature>
<keyword evidence="7" id="KW-0449">Lipoprotein</keyword>
<evidence type="ECO:0000256" key="2">
    <source>
        <dbReference type="ARBA" id="ARBA00007248"/>
    </source>
</evidence>
<dbReference type="STRING" id="742817.HMPREF9449_00152"/>
<keyword evidence="5" id="KW-0564">Palmitate</keyword>
<keyword evidence="3 8" id="KW-0732">Signal</keyword>
<dbReference type="GO" id="GO:0009279">
    <property type="term" value="C:cell outer membrane"/>
    <property type="evidence" value="ECO:0007669"/>
    <property type="project" value="UniProtKB-SubCell"/>
</dbReference>
<dbReference type="Proteomes" id="UP000004892">
    <property type="component" value="Unassembled WGS sequence"/>
</dbReference>